<comment type="caution">
    <text evidence="7">The sequence shown here is derived from an EMBL/GenBank/DDBJ whole genome shotgun (WGS) entry which is preliminary data.</text>
</comment>
<dbReference type="Gene3D" id="1.10.443.10">
    <property type="entry name" value="Intergrase catalytic core"/>
    <property type="match status" value="1"/>
</dbReference>
<dbReference type="RefSeq" id="WP_102969377.1">
    <property type="nucleotide sequence ID" value="NZ_POSM01000032.1"/>
</dbReference>
<evidence type="ECO:0000259" key="6">
    <source>
        <dbReference type="PROSITE" id="PS51900"/>
    </source>
</evidence>
<dbReference type="PROSITE" id="PS51898">
    <property type="entry name" value="TYR_RECOMBINASE"/>
    <property type="match status" value="1"/>
</dbReference>
<proteinExistence type="predicted"/>
<gene>
    <name evidence="7" type="ORF">C1O25_18125</name>
</gene>
<keyword evidence="8" id="KW-1185">Reference proteome</keyword>
<evidence type="ECO:0000256" key="2">
    <source>
        <dbReference type="ARBA" id="ARBA00023125"/>
    </source>
</evidence>
<dbReference type="SUPFAM" id="SSF56349">
    <property type="entry name" value="DNA breaking-rejoining enzymes"/>
    <property type="match status" value="1"/>
</dbReference>
<evidence type="ECO:0000313" key="8">
    <source>
        <dbReference type="Proteomes" id="UP000236547"/>
    </source>
</evidence>
<keyword evidence="1" id="KW-0229">DNA integration</keyword>
<evidence type="ECO:0000313" key="7">
    <source>
        <dbReference type="EMBL" id="PNH99271.1"/>
    </source>
</evidence>
<dbReference type="PROSITE" id="PS51900">
    <property type="entry name" value="CB"/>
    <property type="match status" value="1"/>
</dbReference>
<evidence type="ECO:0000256" key="1">
    <source>
        <dbReference type="ARBA" id="ARBA00022908"/>
    </source>
</evidence>
<evidence type="ECO:0000259" key="5">
    <source>
        <dbReference type="PROSITE" id="PS51898"/>
    </source>
</evidence>
<dbReference type="InterPro" id="IPR044068">
    <property type="entry name" value="CB"/>
</dbReference>
<dbReference type="PANTHER" id="PTHR30349:SF36">
    <property type="entry name" value="PROPHAGE INTEGRASE INTR-RELATED"/>
    <property type="match status" value="1"/>
</dbReference>
<dbReference type="Gene3D" id="1.10.150.130">
    <property type="match status" value="1"/>
</dbReference>
<dbReference type="EMBL" id="POSM01000032">
    <property type="protein sequence ID" value="PNH99271.1"/>
    <property type="molecule type" value="Genomic_DNA"/>
</dbReference>
<dbReference type="InterPro" id="IPR010998">
    <property type="entry name" value="Integrase_recombinase_N"/>
</dbReference>
<feature type="domain" description="Tyr recombinase" evidence="5">
    <location>
        <begin position="184"/>
        <end position="394"/>
    </location>
</feature>
<feature type="domain" description="Core-binding (CB)" evidence="6">
    <location>
        <begin position="82"/>
        <end position="163"/>
    </location>
</feature>
<dbReference type="InterPro" id="IPR022000">
    <property type="entry name" value="Min27-like_integrase_DNA_bind"/>
</dbReference>
<evidence type="ECO:0000256" key="4">
    <source>
        <dbReference type="PROSITE-ProRule" id="PRU01248"/>
    </source>
</evidence>
<sequence>MPPKKLPTGVEIHSGMLRIWFIYKGDRYRESLKCPPTPKNVRIAAERRVSICHAIRTGSFTYHEWFPESKHAATFQPVAHSITVSQLFSEWLNLKSIEVTPSTLKNYKQRIKQVLWHMNGDQVVNSVTQSDLLNLRKKFTETCSASTVNTYMRTIKGVFGFAINSGYVDQRLLAGIKELKIQRKRPNPLTEEEFGRVISACRHPQDENFWQLAVYSGLRHGELMALAWEDIDLDKKTITVRRNLALEGFFKLPKTVSGERVINLLEPAVEALIKQRSLTFMLSAIEIDVLQREHGKLHRYFIRPVFSPTITSRYETNNRYYHHVSIWEKWTAICKRAKITYRRPYQTRHTYACWMLSAGANPTFIAKQMGHSSAKEVYQTYGDWVSDHTQNQLDMLNNKYGQNAPNMPLSKVSKT</sequence>
<name>A0ABX4W990_VIBDI</name>
<organism evidence="7 8">
    <name type="scientific">Vibrio diazotrophicus</name>
    <dbReference type="NCBI Taxonomy" id="685"/>
    <lineage>
        <taxon>Bacteria</taxon>
        <taxon>Pseudomonadati</taxon>
        <taxon>Pseudomonadota</taxon>
        <taxon>Gammaproteobacteria</taxon>
        <taxon>Vibrionales</taxon>
        <taxon>Vibrionaceae</taxon>
        <taxon>Vibrio</taxon>
    </lineage>
</organism>
<dbReference type="InterPro" id="IPR002104">
    <property type="entry name" value="Integrase_catalytic"/>
</dbReference>
<dbReference type="InterPro" id="IPR050090">
    <property type="entry name" value="Tyrosine_recombinase_XerCD"/>
</dbReference>
<dbReference type="InterPro" id="IPR011010">
    <property type="entry name" value="DNA_brk_join_enz"/>
</dbReference>
<keyword evidence="3" id="KW-0233">DNA recombination</keyword>
<dbReference type="PANTHER" id="PTHR30349">
    <property type="entry name" value="PHAGE INTEGRASE-RELATED"/>
    <property type="match status" value="1"/>
</dbReference>
<accession>A0ABX4W990</accession>
<dbReference type="Pfam" id="PF00589">
    <property type="entry name" value="Phage_integrase"/>
    <property type="match status" value="1"/>
</dbReference>
<evidence type="ECO:0000256" key="3">
    <source>
        <dbReference type="ARBA" id="ARBA00023172"/>
    </source>
</evidence>
<dbReference type="Proteomes" id="UP000236547">
    <property type="component" value="Unassembled WGS sequence"/>
</dbReference>
<dbReference type="Pfam" id="PF12167">
    <property type="entry name" value="Arm-DNA-bind_2"/>
    <property type="match status" value="1"/>
</dbReference>
<dbReference type="CDD" id="cd01189">
    <property type="entry name" value="INT_ICEBs1_C_like"/>
    <property type="match status" value="1"/>
</dbReference>
<protein>
    <submittedName>
        <fullName evidence="7">Integrase</fullName>
    </submittedName>
</protein>
<keyword evidence="2 4" id="KW-0238">DNA-binding</keyword>
<reference evidence="7 8" key="1">
    <citation type="submission" date="2018-01" db="EMBL/GenBank/DDBJ databases">
        <title>Draft genome sequences of six Vibrio diazotrophicus strains isolated from deep-sea sediments of the Baltic Sea.</title>
        <authorList>
            <person name="Castillo D."/>
            <person name="Vandieken V."/>
            <person name="Chiang O."/>
            <person name="Middelboe M."/>
        </authorList>
    </citation>
    <scope>NUCLEOTIDE SEQUENCE [LARGE SCALE GENOMIC DNA]</scope>
    <source>
        <strain evidence="7 8">65.10M</strain>
    </source>
</reference>
<dbReference type="InterPro" id="IPR013762">
    <property type="entry name" value="Integrase-like_cat_sf"/>
</dbReference>